<reference evidence="2 3" key="1">
    <citation type="submission" date="2017-01" db="EMBL/GenBank/DDBJ databases">
        <title>Phylogeographic, genomic and meropenem susceptibility analysis of Burkholderia ubonensis.</title>
        <authorList>
            <person name="Price E.P."/>
            <person name="Sarovich D.S."/>
            <person name="Webb J.R."/>
            <person name="Hall C.M."/>
            <person name="Sahl J.W."/>
            <person name="Kaestli M."/>
            <person name="Mayo M."/>
            <person name="Harrington G."/>
            <person name="Baker A.L."/>
            <person name="Sidak-Loftis L.C."/>
            <person name="Lummis M."/>
            <person name="Schupp J.M."/>
            <person name="Gillece J.D."/>
            <person name="Tuanyok A."/>
            <person name="Warner J."/>
            <person name="Busch J.D."/>
            <person name="Keim P."/>
            <person name="Currie B.J."/>
            <person name="Wagner D.M."/>
        </authorList>
    </citation>
    <scope>NUCLEOTIDE SEQUENCE [LARGE SCALE GENOMIC DNA]</scope>
    <source>
        <strain evidence="2 3">A21</strain>
    </source>
</reference>
<dbReference type="Proteomes" id="UP000187194">
    <property type="component" value="Unassembled WGS sequence"/>
</dbReference>
<dbReference type="EMBL" id="MTJZ01000056">
    <property type="protein sequence ID" value="OMG70343.1"/>
    <property type="molecule type" value="Genomic_DNA"/>
</dbReference>
<accession>A0A1R1J4U2</accession>
<proteinExistence type="predicted"/>
<feature type="region of interest" description="Disordered" evidence="1">
    <location>
        <begin position="1"/>
        <end position="48"/>
    </location>
</feature>
<evidence type="ECO:0000256" key="1">
    <source>
        <dbReference type="SAM" id="MobiDB-lite"/>
    </source>
</evidence>
<dbReference type="AlphaFoldDB" id="A0A1R1J4U2"/>
<organism evidence="2 3">
    <name type="scientific">Burkholderia ubonensis</name>
    <dbReference type="NCBI Taxonomy" id="101571"/>
    <lineage>
        <taxon>Bacteria</taxon>
        <taxon>Pseudomonadati</taxon>
        <taxon>Pseudomonadota</taxon>
        <taxon>Betaproteobacteria</taxon>
        <taxon>Burkholderiales</taxon>
        <taxon>Burkholderiaceae</taxon>
        <taxon>Burkholderia</taxon>
        <taxon>Burkholderia cepacia complex</taxon>
    </lineage>
</organism>
<protein>
    <submittedName>
        <fullName evidence="2">Uncharacterized protein</fullName>
    </submittedName>
</protein>
<evidence type="ECO:0000313" key="3">
    <source>
        <dbReference type="Proteomes" id="UP000187194"/>
    </source>
</evidence>
<evidence type="ECO:0000313" key="2">
    <source>
        <dbReference type="EMBL" id="OMG70343.1"/>
    </source>
</evidence>
<gene>
    <name evidence="2" type="ORF">BW685_25560</name>
</gene>
<comment type="caution">
    <text evidence="2">The sequence shown here is derived from an EMBL/GenBank/DDBJ whole genome shotgun (WGS) entry which is preliminary data.</text>
</comment>
<sequence>MALQQCASTLRGPYRQAQVSEGRKAAKGRGSTATKFAGRKATPNGGFSGSQRIVGAGMLYQ</sequence>
<dbReference type="RefSeq" id="WP_076480864.1">
    <property type="nucleotide sequence ID" value="NZ_MTJZ01000056.1"/>
</dbReference>
<name>A0A1R1J4U2_9BURK</name>